<organism evidence="4 5">
    <name type="scientific">Actinokineospora bangkokensis</name>
    <dbReference type="NCBI Taxonomy" id="1193682"/>
    <lineage>
        <taxon>Bacteria</taxon>
        <taxon>Bacillati</taxon>
        <taxon>Actinomycetota</taxon>
        <taxon>Actinomycetes</taxon>
        <taxon>Pseudonocardiales</taxon>
        <taxon>Pseudonocardiaceae</taxon>
        <taxon>Actinokineospora</taxon>
    </lineage>
</organism>
<dbReference type="Proteomes" id="UP000186040">
    <property type="component" value="Unassembled WGS sequence"/>
</dbReference>
<feature type="domain" description="FAD-binding" evidence="3">
    <location>
        <begin position="5"/>
        <end position="340"/>
    </location>
</feature>
<dbReference type="Gene3D" id="3.50.50.60">
    <property type="entry name" value="FAD/NAD(P)-binding domain"/>
    <property type="match status" value="1"/>
</dbReference>
<dbReference type="PRINTS" id="PR00420">
    <property type="entry name" value="RNGMNOXGNASE"/>
</dbReference>
<dbReference type="STRING" id="1193682.BJP25_30210"/>
<dbReference type="RefSeq" id="WP_075977510.1">
    <property type="nucleotide sequence ID" value="NZ_MKQR01000026.1"/>
</dbReference>
<evidence type="ECO:0000313" key="4">
    <source>
        <dbReference type="EMBL" id="OLR90841.1"/>
    </source>
</evidence>
<sequence>MTKHAAIIGGGIAGPVAAMALQRAGFTPTIHEAYDRTAEGVGAFLTLAPNGVSALAALGVDAGEVGFPTPKMHLYLGEDRFLKEMAMQGEHGRAITLNRVDLYVLLRDEAQRRGIEVRYGQRLVGAEGGAGSVRARFQDGSTTTADLLIGADGLRSTVRRVIDPGAPEARYVPLLNTGGYARGVDLGTEVGVVKMVFGRRAFLGAVTAPDGTVWWFANVPQKRELSREELAAVSPEQWRGRLVELFAEDGDLARGLIEGSPELMAPWSTYDFPTVPVWHRDRMLIIGDAAHATSPAAGQGASMALEDAVELGRCLRDLPVDRAFAAYEAARRGRVERVVKQGKRNGDAKGIGAVGRVLLPLVFRFMPDPDLRWLYDRQAVWDEPVRA</sequence>
<keyword evidence="2" id="KW-0503">Monooxygenase</keyword>
<evidence type="ECO:0000259" key="3">
    <source>
        <dbReference type="Pfam" id="PF01494"/>
    </source>
</evidence>
<evidence type="ECO:0000313" key="5">
    <source>
        <dbReference type="Proteomes" id="UP000186040"/>
    </source>
</evidence>
<keyword evidence="1" id="KW-0560">Oxidoreductase</keyword>
<dbReference type="Pfam" id="PF01494">
    <property type="entry name" value="FAD_binding_3"/>
    <property type="match status" value="1"/>
</dbReference>
<dbReference type="SUPFAM" id="SSF51905">
    <property type="entry name" value="FAD/NAD(P)-binding domain"/>
    <property type="match status" value="1"/>
</dbReference>
<dbReference type="AlphaFoldDB" id="A0A1Q9LFN0"/>
<comment type="caution">
    <text evidence="4">The sequence shown here is derived from an EMBL/GenBank/DDBJ whole genome shotgun (WGS) entry which is preliminary data.</text>
</comment>
<dbReference type="InterPro" id="IPR050493">
    <property type="entry name" value="FAD-dep_Monooxygenase_BioMet"/>
</dbReference>
<dbReference type="InterPro" id="IPR002938">
    <property type="entry name" value="FAD-bd"/>
</dbReference>
<dbReference type="InterPro" id="IPR036188">
    <property type="entry name" value="FAD/NAD-bd_sf"/>
</dbReference>
<proteinExistence type="predicted"/>
<dbReference type="EMBL" id="MKQR01000026">
    <property type="protein sequence ID" value="OLR90841.1"/>
    <property type="molecule type" value="Genomic_DNA"/>
</dbReference>
<dbReference type="GO" id="GO:0004497">
    <property type="term" value="F:monooxygenase activity"/>
    <property type="evidence" value="ECO:0007669"/>
    <property type="project" value="UniProtKB-KW"/>
</dbReference>
<accession>A0A1Q9LFN0</accession>
<reference evidence="4 5" key="1">
    <citation type="submission" date="2016-10" db="EMBL/GenBank/DDBJ databases">
        <title>The Draft Genome Sequence of Actinokineospora bangkokensis 44EHWT reveals the biosynthetic pathway of antifungal compounds Thailandins with unusual extender unit butylmalonyl-CoA.</title>
        <authorList>
            <person name="Greule A."/>
            <person name="Intra B."/>
            <person name="Flemming S."/>
            <person name="Rommel M.G."/>
            <person name="Panbangred W."/>
            <person name="Bechthold A."/>
        </authorList>
    </citation>
    <scope>NUCLEOTIDE SEQUENCE [LARGE SCALE GENOMIC DNA]</scope>
    <source>
        <strain evidence="4 5">44EHW</strain>
    </source>
</reference>
<evidence type="ECO:0000256" key="2">
    <source>
        <dbReference type="ARBA" id="ARBA00023033"/>
    </source>
</evidence>
<name>A0A1Q9LFN0_9PSEU</name>
<protein>
    <submittedName>
        <fullName evidence="4">FAD-dependent oxidoreductase</fullName>
    </submittedName>
</protein>
<gene>
    <name evidence="4" type="ORF">BJP25_30210</name>
</gene>
<keyword evidence="5" id="KW-1185">Reference proteome</keyword>
<dbReference type="PANTHER" id="PTHR13789:SF309">
    <property type="entry name" value="PUTATIVE (AFU_ORTHOLOGUE AFUA_6G14510)-RELATED"/>
    <property type="match status" value="1"/>
</dbReference>
<evidence type="ECO:0000256" key="1">
    <source>
        <dbReference type="ARBA" id="ARBA00023002"/>
    </source>
</evidence>
<dbReference type="GO" id="GO:0071949">
    <property type="term" value="F:FAD binding"/>
    <property type="evidence" value="ECO:0007669"/>
    <property type="project" value="InterPro"/>
</dbReference>
<dbReference type="OrthoDB" id="9782160at2"/>
<dbReference type="PANTHER" id="PTHR13789">
    <property type="entry name" value="MONOOXYGENASE"/>
    <property type="match status" value="1"/>
</dbReference>